<dbReference type="EMBL" id="BMLN01000001">
    <property type="protein sequence ID" value="GGN91129.1"/>
    <property type="molecule type" value="Genomic_DNA"/>
</dbReference>
<dbReference type="InterPro" id="IPR050275">
    <property type="entry name" value="PGM_Phosphatase"/>
</dbReference>
<evidence type="ECO:0000313" key="2">
    <source>
        <dbReference type="Proteomes" id="UP000606653"/>
    </source>
</evidence>
<dbReference type="InterPro" id="IPR029033">
    <property type="entry name" value="His_PPase_superfam"/>
</dbReference>
<dbReference type="Pfam" id="PF00300">
    <property type="entry name" value="His_Phos_1"/>
    <property type="match status" value="1"/>
</dbReference>
<reference evidence="2" key="1">
    <citation type="journal article" date="2019" name="Int. J. Syst. Evol. Microbiol.">
        <title>The Global Catalogue of Microorganisms (GCM) 10K type strain sequencing project: providing services to taxonomists for standard genome sequencing and annotation.</title>
        <authorList>
            <consortium name="The Broad Institute Genomics Platform"/>
            <consortium name="The Broad Institute Genome Sequencing Center for Infectious Disease"/>
            <person name="Wu L."/>
            <person name="Ma J."/>
        </authorList>
    </citation>
    <scope>NUCLEOTIDE SEQUENCE [LARGE SCALE GENOMIC DNA]</scope>
    <source>
        <strain evidence="2">CGMCC 1.6964</strain>
    </source>
</reference>
<dbReference type="Proteomes" id="UP000606653">
    <property type="component" value="Unassembled WGS sequence"/>
</dbReference>
<evidence type="ECO:0000313" key="1">
    <source>
        <dbReference type="EMBL" id="GGN91129.1"/>
    </source>
</evidence>
<keyword evidence="2" id="KW-1185">Reference proteome</keyword>
<dbReference type="InterPro" id="IPR013078">
    <property type="entry name" value="His_Pase_superF_clade-1"/>
</dbReference>
<dbReference type="PANTHER" id="PTHR48100">
    <property type="entry name" value="BROAD-SPECIFICITY PHOSPHATASE YOR283W-RELATED"/>
    <property type="match status" value="1"/>
</dbReference>
<organism evidence="1 2">
    <name type="scientific">Saccharibacillus kuerlensis</name>
    <dbReference type="NCBI Taxonomy" id="459527"/>
    <lineage>
        <taxon>Bacteria</taxon>
        <taxon>Bacillati</taxon>
        <taxon>Bacillota</taxon>
        <taxon>Bacilli</taxon>
        <taxon>Bacillales</taxon>
        <taxon>Paenibacillaceae</taxon>
        <taxon>Saccharibacillus</taxon>
    </lineage>
</organism>
<proteinExistence type="predicted"/>
<comment type="caution">
    <text evidence="1">The sequence shown here is derived from an EMBL/GenBank/DDBJ whole genome shotgun (WGS) entry which is preliminary data.</text>
</comment>
<protein>
    <submittedName>
        <fullName evidence="1">Nickel transporter</fullName>
    </submittedName>
</protein>
<dbReference type="RefSeq" id="WP_018975177.1">
    <property type="nucleotide sequence ID" value="NZ_BMLN01000001.1"/>
</dbReference>
<dbReference type="Gene3D" id="3.40.50.1240">
    <property type="entry name" value="Phosphoglycerate mutase-like"/>
    <property type="match status" value="1"/>
</dbReference>
<dbReference type="CDD" id="cd07067">
    <property type="entry name" value="HP_PGM_like"/>
    <property type="match status" value="1"/>
</dbReference>
<sequence>MGKVRSVLTVFYLIRHGEPDWHTYKPLRLKGNGRDLVPLTEEGVRQVERTSGDSRLREAELILSSPYTRAMQTAGILSRRLDLELKVEYDLREWQPDLTFEYDSEERMRELRDEYSRCGGVYPNGETKLWESREMLLNRLENVLERYSGYSKVIAAGHGTLFGTLIGRSDMAHAEIVEYDTEAGRR</sequence>
<gene>
    <name evidence="1" type="ORF">GCM10010969_02410</name>
</gene>
<accession>A0ABQ2KRI3</accession>
<dbReference type="PANTHER" id="PTHR48100:SF59">
    <property type="entry name" value="ADENOSYLCOBALAMIN_ALPHA-RIBAZOLE PHOSPHATASE"/>
    <property type="match status" value="1"/>
</dbReference>
<dbReference type="SUPFAM" id="SSF53254">
    <property type="entry name" value="Phosphoglycerate mutase-like"/>
    <property type="match status" value="1"/>
</dbReference>
<dbReference type="SMART" id="SM00855">
    <property type="entry name" value="PGAM"/>
    <property type="match status" value="1"/>
</dbReference>
<name>A0ABQ2KRI3_9BACL</name>